<dbReference type="SUPFAM" id="SSF46955">
    <property type="entry name" value="Putative DNA-binding domain"/>
    <property type="match status" value="1"/>
</dbReference>
<feature type="domain" description="Helix-turn-helix" evidence="1">
    <location>
        <begin position="21"/>
        <end position="68"/>
    </location>
</feature>
<dbReference type="Pfam" id="PF12728">
    <property type="entry name" value="HTH_17"/>
    <property type="match status" value="1"/>
</dbReference>
<accession>A0A975DA05</accession>
<sequence>MDKVLNHLELYIEDERLMRKPDIQKLLNISRSTLGRWVKTGKFPQPTFIQNQRSYWQFKHVNAWLQSKNF</sequence>
<evidence type="ECO:0000313" key="3">
    <source>
        <dbReference type="Proteomes" id="UP000682739"/>
    </source>
</evidence>
<dbReference type="Proteomes" id="UP000682739">
    <property type="component" value="Chromosome"/>
</dbReference>
<evidence type="ECO:0000259" key="1">
    <source>
        <dbReference type="Pfam" id="PF12728"/>
    </source>
</evidence>
<dbReference type="EMBL" id="CP072110">
    <property type="protein sequence ID" value="QTH63350.1"/>
    <property type="molecule type" value="Genomic_DNA"/>
</dbReference>
<dbReference type="InterPro" id="IPR009061">
    <property type="entry name" value="DNA-bd_dom_put_sf"/>
</dbReference>
<dbReference type="RefSeq" id="WP_208831407.1">
    <property type="nucleotide sequence ID" value="NZ_CP072110.1"/>
</dbReference>
<dbReference type="AlphaFoldDB" id="A0A975DA05"/>
<keyword evidence="3" id="KW-1185">Reference proteome</keyword>
<evidence type="ECO:0000313" key="2">
    <source>
        <dbReference type="EMBL" id="QTH63350.1"/>
    </source>
</evidence>
<gene>
    <name evidence="2" type="ORF">J1N51_11495</name>
</gene>
<proteinExistence type="predicted"/>
<protein>
    <submittedName>
        <fullName evidence="2">Helix-turn-helix domain-containing protein</fullName>
    </submittedName>
</protein>
<reference evidence="2" key="1">
    <citation type="submission" date="2021-03" db="EMBL/GenBank/DDBJ databases">
        <title>Description of Psychrosphaera ytuae sp. nov. isolated from deep sea sediment of South China Sea.</title>
        <authorList>
            <person name="Zhang J."/>
            <person name="Xu X.-D."/>
        </authorList>
    </citation>
    <scope>NUCLEOTIDE SEQUENCE</scope>
    <source>
        <strain evidence="2">MTZ26</strain>
    </source>
</reference>
<organism evidence="2 3">
    <name type="scientific">Psychrosphaera ytuae</name>
    <dbReference type="NCBI Taxonomy" id="2820710"/>
    <lineage>
        <taxon>Bacteria</taxon>
        <taxon>Pseudomonadati</taxon>
        <taxon>Pseudomonadota</taxon>
        <taxon>Gammaproteobacteria</taxon>
        <taxon>Alteromonadales</taxon>
        <taxon>Pseudoalteromonadaceae</taxon>
        <taxon>Psychrosphaera</taxon>
    </lineage>
</organism>
<dbReference type="InterPro" id="IPR041657">
    <property type="entry name" value="HTH_17"/>
</dbReference>
<dbReference type="KEGG" id="psym:J1N51_11495"/>
<dbReference type="Gene3D" id="1.10.238.160">
    <property type="match status" value="1"/>
</dbReference>
<name>A0A975DA05_9GAMM</name>